<protein>
    <submittedName>
        <fullName evidence="2">ROK family protein</fullName>
    </submittedName>
</protein>
<gene>
    <name evidence="2" type="ORF">P0M35_06860</name>
</gene>
<dbReference type="SUPFAM" id="SSF53067">
    <property type="entry name" value="Actin-like ATPase domain"/>
    <property type="match status" value="1"/>
</dbReference>
<name>A0AAE3TBZ2_9BACT</name>
<dbReference type="CDD" id="cd23763">
    <property type="entry name" value="ASKHA_ATPase_ROK"/>
    <property type="match status" value="1"/>
</dbReference>
<dbReference type="InterPro" id="IPR043129">
    <property type="entry name" value="ATPase_NBD"/>
</dbReference>
<accession>A0AAE3TBZ2</accession>
<dbReference type="InterPro" id="IPR000600">
    <property type="entry name" value="ROK"/>
</dbReference>
<evidence type="ECO:0000313" key="2">
    <source>
        <dbReference type="EMBL" id="MDF1611863.1"/>
    </source>
</evidence>
<comment type="similarity">
    <text evidence="1">Belongs to the ROK (NagC/XylR) family.</text>
</comment>
<dbReference type="PANTHER" id="PTHR18964:SF149">
    <property type="entry name" value="BIFUNCTIONAL UDP-N-ACETYLGLUCOSAMINE 2-EPIMERASE_N-ACETYLMANNOSAMINE KINASE"/>
    <property type="match status" value="1"/>
</dbReference>
<dbReference type="RefSeq" id="WP_321535630.1">
    <property type="nucleotide sequence ID" value="NZ_JARGDL010000007.1"/>
</dbReference>
<dbReference type="Gene3D" id="3.30.420.40">
    <property type="match status" value="2"/>
</dbReference>
<comment type="caution">
    <text evidence="2">The sequence shown here is derived from an EMBL/GenBank/DDBJ whole genome shotgun (WGS) entry which is preliminary data.</text>
</comment>
<dbReference type="Pfam" id="PF00480">
    <property type="entry name" value="ROK"/>
    <property type="match status" value="1"/>
</dbReference>
<sequence length="321" mass="34468">MKKSYIISVDLGGTKILSALIDNQNKIISRVKIETNKDEGGLGLVKSISSSILQLLNDNVVSENEVKAICLGVPGAVNPHIGLIEVAPNLGVENFNIKEELAKEISIPILVENDVNLAGLGIKKFELNDNVKNMLVIFIGTGIGSSLFFDGKIYRGSSYFAGEIGHIKVNAKGEISTNAKSLSFEQLASRTAIVKEIKKDLKKGKKSILKEFKSSKKTIKSKTLANAIKKNDPLAVKHVTNAAKIIGSVLGSITTLLNIDTIILGGGVIEAMHDFMLPIIEKNFNKTVIEACGRNVQIIETKLGDDAALFGGIALAEEFLS</sequence>
<proteinExistence type="inferred from homology"/>
<dbReference type="Proteomes" id="UP001221302">
    <property type="component" value="Unassembled WGS sequence"/>
</dbReference>
<dbReference type="PANTHER" id="PTHR18964">
    <property type="entry name" value="ROK (REPRESSOR, ORF, KINASE) FAMILY"/>
    <property type="match status" value="1"/>
</dbReference>
<organism evidence="2 3">
    <name type="scientific">Stygiobacter electus</name>
    <dbReference type="NCBI Taxonomy" id="3032292"/>
    <lineage>
        <taxon>Bacteria</taxon>
        <taxon>Pseudomonadati</taxon>
        <taxon>Ignavibacteriota</taxon>
        <taxon>Ignavibacteria</taxon>
        <taxon>Ignavibacteriales</taxon>
        <taxon>Melioribacteraceae</taxon>
        <taxon>Stygiobacter</taxon>
    </lineage>
</organism>
<keyword evidence="3" id="KW-1185">Reference proteome</keyword>
<dbReference type="AlphaFoldDB" id="A0AAE3TBZ2"/>
<reference evidence="2" key="1">
    <citation type="submission" date="2023-03" db="EMBL/GenBank/DDBJ databases">
        <title>Stygiobacter electus gen. nov., sp. nov., facultatively anaerobic thermotolerant bacterium of the class Ignavibacteria from a well of Yessentuki mineral water deposit.</title>
        <authorList>
            <person name="Podosokorskaya O.A."/>
            <person name="Elcheninov A.G."/>
            <person name="Petrova N.F."/>
            <person name="Zavarzina D.G."/>
            <person name="Kublanov I.V."/>
            <person name="Merkel A.Y."/>
        </authorList>
    </citation>
    <scope>NUCLEOTIDE SEQUENCE</scope>
    <source>
        <strain evidence="2">09-Me</strain>
    </source>
</reference>
<dbReference type="EMBL" id="JARGDL010000007">
    <property type="protein sequence ID" value="MDF1611863.1"/>
    <property type="molecule type" value="Genomic_DNA"/>
</dbReference>
<evidence type="ECO:0000313" key="3">
    <source>
        <dbReference type="Proteomes" id="UP001221302"/>
    </source>
</evidence>
<evidence type="ECO:0000256" key="1">
    <source>
        <dbReference type="ARBA" id="ARBA00006479"/>
    </source>
</evidence>